<protein>
    <submittedName>
        <fullName evidence="1">Uncharacterized protein</fullName>
    </submittedName>
</protein>
<dbReference type="STRING" id="1249933.SAMN04489797_1583"/>
<evidence type="ECO:0000313" key="1">
    <source>
        <dbReference type="EMBL" id="SDS42956.1"/>
    </source>
</evidence>
<reference evidence="1 2" key="1">
    <citation type="submission" date="2016-10" db="EMBL/GenBank/DDBJ databases">
        <authorList>
            <person name="Varghese N."/>
            <person name="Submissions S."/>
        </authorList>
    </citation>
    <scope>NUCLEOTIDE SEQUENCE [LARGE SCALE GENOMIC DNA]</scope>
    <source>
        <strain evidence="1 2">RHA_55</strain>
    </source>
</reference>
<dbReference type="AlphaFoldDB" id="A0A1H1S5E4"/>
<keyword evidence="2" id="KW-1185">Reference proteome</keyword>
<name>A0A1H1S5E4_9FLAO</name>
<evidence type="ECO:0000313" key="2">
    <source>
        <dbReference type="Proteomes" id="UP000198963"/>
    </source>
</evidence>
<organism evidence="1 2">
    <name type="scientific">Winogradskyella sediminis</name>
    <dbReference type="NCBI Taxonomy" id="1382466"/>
    <lineage>
        <taxon>Bacteria</taxon>
        <taxon>Pseudomonadati</taxon>
        <taxon>Bacteroidota</taxon>
        <taxon>Flavobacteriia</taxon>
        <taxon>Flavobacteriales</taxon>
        <taxon>Flavobacteriaceae</taxon>
        <taxon>Winogradskyella</taxon>
    </lineage>
</organism>
<sequence length="85" mass="9781">MLFIVSTIANQILSLDTFPVLKIITGMVFVKKFYQAIPKLLYVKIYFFQEKIRLIFNIGLVTLTIAQTINNSIFVKLNKTYICSA</sequence>
<gene>
    <name evidence="1" type="ORF">SAMN04489797_1583</name>
</gene>
<proteinExistence type="predicted"/>
<dbReference type="Proteomes" id="UP000198963">
    <property type="component" value="Chromosome I"/>
</dbReference>
<dbReference type="EMBL" id="LT629774">
    <property type="protein sequence ID" value="SDS42956.1"/>
    <property type="molecule type" value="Genomic_DNA"/>
</dbReference>
<accession>A0A1H1S5E4</accession>